<keyword evidence="2" id="KW-1185">Reference proteome</keyword>
<dbReference type="AlphaFoldDB" id="A0A1A6C3A5"/>
<dbReference type="EMBL" id="JQSG02000003">
    <property type="protein sequence ID" value="OBS09025.1"/>
    <property type="molecule type" value="Genomic_DNA"/>
</dbReference>
<sequence length="72" mass="8325">MKVEMGDEGLEILGLSRDQVALLADALKSAPNQAFMEDEELRRLYKLMAILQSDIWDDMTAGRFDFTPYRRQ</sequence>
<proteinExistence type="predicted"/>
<dbReference type="Proteomes" id="UP000029273">
    <property type="component" value="Unassembled WGS sequence"/>
</dbReference>
<evidence type="ECO:0000313" key="1">
    <source>
        <dbReference type="EMBL" id="OBS09025.1"/>
    </source>
</evidence>
<evidence type="ECO:0000313" key="2">
    <source>
        <dbReference type="Proteomes" id="UP000029273"/>
    </source>
</evidence>
<comment type="caution">
    <text evidence="1">The sequence shown here is derived from an EMBL/GenBank/DDBJ whole genome shotgun (WGS) entry which is preliminary data.</text>
</comment>
<name>A0A1A6C3A5_9GAMM</name>
<dbReference type="OrthoDB" id="5785056at2"/>
<accession>A0A1A6C3A5</accession>
<organism evidence="1 2">
    <name type="scientific">Acidihalobacter prosperus</name>
    <dbReference type="NCBI Taxonomy" id="160660"/>
    <lineage>
        <taxon>Bacteria</taxon>
        <taxon>Pseudomonadati</taxon>
        <taxon>Pseudomonadota</taxon>
        <taxon>Gammaproteobacteria</taxon>
        <taxon>Chromatiales</taxon>
        <taxon>Ectothiorhodospiraceae</taxon>
        <taxon>Acidihalobacter</taxon>
    </lineage>
</organism>
<gene>
    <name evidence="1" type="ORF">Thpro_021353</name>
</gene>
<protein>
    <submittedName>
        <fullName evidence="1">Uncharacterized protein</fullName>
    </submittedName>
</protein>
<reference evidence="1 2" key="1">
    <citation type="journal article" date="2014" name="Genome Announc.">
        <title>Draft Genome Sequence of the Iron-Oxidizing, Acidophilic, and Halotolerant 'Thiobacillus prosperus' Type Strain DSM 5130.</title>
        <authorList>
            <person name="Ossandon F.J."/>
            <person name="Cardenas J.P."/>
            <person name="Corbett M."/>
            <person name="Quatrini R."/>
            <person name="Holmes D.S."/>
            <person name="Watkin E."/>
        </authorList>
    </citation>
    <scope>NUCLEOTIDE SEQUENCE [LARGE SCALE GENOMIC DNA]</scope>
    <source>
        <strain evidence="1 2">DSM 5130</strain>
    </source>
</reference>
<dbReference type="RefSeq" id="WP_065089410.1">
    <property type="nucleotide sequence ID" value="NZ_JQSG02000003.1"/>
</dbReference>